<evidence type="ECO:0000313" key="2">
    <source>
        <dbReference type="Proteomes" id="UP001325479"/>
    </source>
</evidence>
<dbReference type="EMBL" id="CP139965">
    <property type="protein sequence ID" value="WQD76768.1"/>
    <property type="molecule type" value="Genomic_DNA"/>
</dbReference>
<dbReference type="Proteomes" id="UP001325479">
    <property type="component" value="Chromosome"/>
</dbReference>
<proteinExistence type="predicted"/>
<protein>
    <submittedName>
        <fullName evidence="1">Uncharacterized protein</fullName>
    </submittedName>
</protein>
<sequence length="136" mass="15008">MSSRQVNAVEDHLQAFHAADAVLTLCARTLVSSRRPAVDAASVASLAQSEPQNWQSEPWFEANAFAPVPQWPGSIAPPQCAVEAWLIAARPRAEAFVVTARGFGATRETQVWLQLQVVIEDSHVARHWRRIAARPF</sequence>
<organism evidence="1 2">
    <name type="scientific">Paraburkholderia kururiensis</name>
    <dbReference type="NCBI Taxonomy" id="984307"/>
    <lineage>
        <taxon>Bacteria</taxon>
        <taxon>Pseudomonadati</taxon>
        <taxon>Pseudomonadota</taxon>
        <taxon>Betaproteobacteria</taxon>
        <taxon>Burkholderiales</taxon>
        <taxon>Burkholderiaceae</taxon>
        <taxon>Paraburkholderia</taxon>
    </lineage>
</organism>
<evidence type="ECO:0000313" key="1">
    <source>
        <dbReference type="EMBL" id="WQD76768.1"/>
    </source>
</evidence>
<name>A0ABZ0WHE5_9BURK</name>
<reference evidence="1 2" key="1">
    <citation type="submission" date="2023-12" db="EMBL/GenBank/DDBJ databases">
        <title>Genome sequencing and assembly of bacterial species from a model synthetic community.</title>
        <authorList>
            <person name="Hogle S.L."/>
        </authorList>
    </citation>
    <scope>NUCLEOTIDE SEQUENCE [LARGE SCALE GENOMIC DNA]</scope>
    <source>
        <strain evidence="1 2">HAMBI 2494</strain>
    </source>
</reference>
<keyword evidence="2" id="KW-1185">Reference proteome</keyword>
<gene>
    <name evidence="1" type="ORF">U0042_22180</name>
</gene>
<dbReference type="RefSeq" id="WP_232833220.1">
    <property type="nucleotide sequence ID" value="NZ_CP139965.1"/>
</dbReference>
<accession>A0ABZ0WHE5</accession>